<keyword evidence="2" id="KW-1185">Reference proteome</keyword>
<dbReference type="EMBL" id="FZQA01000010">
    <property type="protein sequence ID" value="SNT75796.1"/>
    <property type="molecule type" value="Genomic_DNA"/>
</dbReference>
<evidence type="ECO:0000313" key="2">
    <source>
        <dbReference type="Proteomes" id="UP000198346"/>
    </source>
</evidence>
<proteinExistence type="predicted"/>
<dbReference type="Proteomes" id="UP000198346">
    <property type="component" value="Unassembled WGS sequence"/>
</dbReference>
<dbReference type="Pfam" id="PF02566">
    <property type="entry name" value="OsmC"/>
    <property type="match status" value="1"/>
</dbReference>
<gene>
    <name evidence="1" type="ORF">SAMN06297382_2907</name>
</gene>
<reference evidence="1 2" key="1">
    <citation type="submission" date="2017-07" db="EMBL/GenBank/DDBJ databases">
        <authorList>
            <person name="Sun Z.S."/>
            <person name="Albrecht U."/>
            <person name="Echele G."/>
            <person name="Lee C.C."/>
        </authorList>
    </citation>
    <scope>NUCLEOTIDE SEQUENCE [LARGE SCALE GENOMIC DNA]</scope>
    <source>
        <strain evidence="1 2">CGMCC 1.12710</strain>
    </source>
</reference>
<dbReference type="InterPro" id="IPR003718">
    <property type="entry name" value="OsmC/Ohr_fam"/>
</dbReference>
<dbReference type="PANTHER" id="PTHR35368">
    <property type="entry name" value="HYDROPEROXIDE REDUCTASE"/>
    <property type="match status" value="1"/>
</dbReference>
<accession>A0A239Q0P6</accession>
<dbReference type="OrthoDB" id="9811389at2"/>
<sequence>MEDIINGVDTRALRETVEAVKADPGLAHFEFRIFNEWMGGGLNRTTVYDFYGTRQRIAHETPFIMYNDEPPALLSGDAGPNPVENLLHALAGCLTTSIVYHAAARGVKITAVRSRFEGDLDLRGFLGLSDEVRKGYRGIRVFFDIEGDMTLEQKREILAAGPTFSPVFDVVSNGTMVECVLEEDAKQNAA</sequence>
<dbReference type="SUPFAM" id="SSF82784">
    <property type="entry name" value="OsmC-like"/>
    <property type="match status" value="1"/>
</dbReference>
<dbReference type="RefSeq" id="WP_089413333.1">
    <property type="nucleotide sequence ID" value="NZ_FZQA01000010.1"/>
</dbReference>
<dbReference type="Gene3D" id="3.30.300.20">
    <property type="match status" value="1"/>
</dbReference>
<dbReference type="PANTHER" id="PTHR35368:SF1">
    <property type="entry name" value="HYDROPEROXIDE REDUCTASE"/>
    <property type="match status" value="1"/>
</dbReference>
<protein>
    <submittedName>
        <fullName evidence="1">Uncharacterized OsmC-related protein</fullName>
    </submittedName>
</protein>
<organism evidence="1 2">
    <name type="scientific">Amphiplicatus metriothermophilus</name>
    <dbReference type="NCBI Taxonomy" id="1519374"/>
    <lineage>
        <taxon>Bacteria</taxon>
        <taxon>Pseudomonadati</taxon>
        <taxon>Pseudomonadota</taxon>
        <taxon>Alphaproteobacteria</taxon>
        <taxon>Parvularculales</taxon>
        <taxon>Parvularculaceae</taxon>
        <taxon>Amphiplicatus</taxon>
    </lineage>
</organism>
<dbReference type="AlphaFoldDB" id="A0A239Q0P6"/>
<dbReference type="InterPro" id="IPR036102">
    <property type="entry name" value="OsmC/Ohrsf"/>
</dbReference>
<dbReference type="InterPro" id="IPR015946">
    <property type="entry name" value="KH_dom-like_a/b"/>
</dbReference>
<name>A0A239Q0P6_9PROT</name>
<evidence type="ECO:0000313" key="1">
    <source>
        <dbReference type="EMBL" id="SNT75796.1"/>
    </source>
</evidence>
<dbReference type="InterPro" id="IPR052924">
    <property type="entry name" value="OsmC/Ohr_hydroprdx_reductase"/>
</dbReference>